<dbReference type="EMBL" id="LDRX01000015">
    <property type="protein sequence ID" value="KTS84486.1"/>
    <property type="molecule type" value="Genomic_DNA"/>
</dbReference>
<accession>A0ACC4ZZH4</accession>
<protein>
    <submittedName>
        <fullName evidence="1">Uncharacterized protein</fullName>
    </submittedName>
</protein>
<proteinExistence type="predicted"/>
<reference evidence="1 2" key="1">
    <citation type="journal article" date="2016" name="Front. Microbiol.">
        <title>Genomic Resource of Rice Seed Associated Bacteria.</title>
        <authorList>
            <person name="Midha S."/>
            <person name="Bansal K."/>
            <person name="Sharma S."/>
            <person name="Kumar N."/>
            <person name="Patil P.P."/>
            <person name="Chaudhry V."/>
            <person name="Patil P.B."/>
        </authorList>
    </citation>
    <scope>NUCLEOTIDE SEQUENCE [LARGE SCALE GENOMIC DNA]</scope>
    <source>
        <strain evidence="1 2">NS115</strain>
    </source>
</reference>
<name>A0ACC4ZZH4_9BACL</name>
<keyword evidence="2" id="KW-1185">Reference proteome</keyword>
<evidence type="ECO:0000313" key="2">
    <source>
        <dbReference type="Proteomes" id="UP000074866"/>
    </source>
</evidence>
<dbReference type="Proteomes" id="UP000074866">
    <property type="component" value="Unassembled WGS sequence"/>
</dbReference>
<comment type="caution">
    <text evidence="1">The sequence shown here is derived from an EMBL/GenBank/DDBJ whole genome shotgun (WGS) entry which is preliminary data.</text>
</comment>
<evidence type="ECO:0000313" key="1">
    <source>
        <dbReference type="EMBL" id="KTS84486.1"/>
    </source>
</evidence>
<organism evidence="1 2">
    <name type="scientific">Paenibacillus jamilae</name>
    <dbReference type="NCBI Taxonomy" id="114136"/>
    <lineage>
        <taxon>Bacteria</taxon>
        <taxon>Bacillati</taxon>
        <taxon>Bacillota</taxon>
        <taxon>Bacilli</taxon>
        <taxon>Bacillales</taxon>
        <taxon>Paenibacillaceae</taxon>
        <taxon>Paenibacillus</taxon>
    </lineage>
</organism>
<sequence length="779" mass="89415">MSLEPDYSLPNEYDTESAKKAQRKKAAVKYIPSWEEIWITGWDVQGKHKNGIFQMSISDPDRARLHEVKLALESGEIARLPEKAGKPITKTEALALFPLLQESKKERILADMVANKPDNYVIVTTEEQFEHFLSLLRTEAITALDTETNGLDKHGASRIVGLSVTLPIADMHFYIPLAHKTDKPQLNREYVLERMRTWLEDWRARKVLHNAPFDAHMFSQHGIKLRGIHADTRVAQKILNENEESAALKNLSNKYGYLFGYEADSYPYEDLFGKNTPFDEVDYIVGGIYAAKDTHLTWLLYEWQRTHFDRLPGVRYVYDMIENPLIDVRITMERTGFLIDLDFSQEFGAQLDSEISSLLSQMRDAFEVDEEFNFESPQQLAALLYDELKLTDKKNRSVDAGALKFIQREHAGIPLILEYREKKKLYGTYVEALPKLVNADGRLRGEFDQVGTVTGRFSSKEPNLQNLPPEGRKLIITPKGWILLGSDFSQIEPRVLAHISKDKKLQQIYKDGKDLYSQLAADVFKLPIEQCLDGVKPPGWKKEPRKMMKTGLLAVMYGISMYSLRESLGMDTVQDAQDFINDFYATYPDVYRWVKSIHELVKNQEFVETLYGRKRRFPGHKEKAIIYDQCAAEICELLGVDELPLSVWEGDILRKKQGLDPLLPYQLKRRFQDVKGDVERVRRMAVNAVIQGTAADIMKLALIELHKYTQAKGWNVAGTVHDEALSEVPETITLAEVEEMESLMTGVVQLDVPLKCDTDIFKRWGEPIHKNEWFKEAVV</sequence>
<gene>
    <name evidence="1" type="ORF">NS115_03605</name>
</gene>